<proteinExistence type="predicted"/>
<protein>
    <submittedName>
        <fullName evidence="1">Uncharacterized protein</fullName>
    </submittedName>
</protein>
<keyword evidence="2" id="KW-1185">Reference proteome</keyword>
<gene>
    <name evidence="1" type="ORF">CERSUDRAFT_118460</name>
</gene>
<dbReference type="OrthoDB" id="3219836at2759"/>
<name>M2Q797_CERS8</name>
<organism evidence="1 2">
    <name type="scientific">Ceriporiopsis subvermispora (strain B)</name>
    <name type="common">White-rot fungus</name>
    <name type="synonym">Gelatoporia subvermispora</name>
    <dbReference type="NCBI Taxonomy" id="914234"/>
    <lineage>
        <taxon>Eukaryota</taxon>
        <taxon>Fungi</taxon>
        <taxon>Dikarya</taxon>
        <taxon>Basidiomycota</taxon>
        <taxon>Agaricomycotina</taxon>
        <taxon>Agaricomycetes</taxon>
        <taxon>Polyporales</taxon>
        <taxon>Gelatoporiaceae</taxon>
        <taxon>Gelatoporia</taxon>
    </lineage>
</organism>
<evidence type="ECO:0000313" key="1">
    <source>
        <dbReference type="EMBL" id="EMD32713.1"/>
    </source>
</evidence>
<evidence type="ECO:0000313" key="2">
    <source>
        <dbReference type="Proteomes" id="UP000016930"/>
    </source>
</evidence>
<reference evidence="1 2" key="1">
    <citation type="journal article" date="2012" name="Proc. Natl. Acad. Sci. U.S.A.">
        <title>Comparative genomics of Ceriporiopsis subvermispora and Phanerochaete chrysosporium provide insight into selective ligninolysis.</title>
        <authorList>
            <person name="Fernandez-Fueyo E."/>
            <person name="Ruiz-Duenas F.J."/>
            <person name="Ferreira P."/>
            <person name="Floudas D."/>
            <person name="Hibbett D.S."/>
            <person name="Canessa P."/>
            <person name="Larrondo L.F."/>
            <person name="James T.Y."/>
            <person name="Seelenfreund D."/>
            <person name="Lobos S."/>
            <person name="Polanco R."/>
            <person name="Tello M."/>
            <person name="Honda Y."/>
            <person name="Watanabe T."/>
            <person name="Watanabe T."/>
            <person name="Ryu J.S."/>
            <person name="Kubicek C.P."/>
            <person name="Schmoll M."/>
            <person name="Gaskell J."/>
            <person name="Hammel K.E."/>
            <person name="St John F.J."/>
            <person name="Vanden Wymelenberg A."/>
            <person name="Sabat G."/>
            <person name="Splinter BonDurant S."/>
            <person name="Syed K."/>
            <person name="Yadav J.S."/>
            <person name="Doddapaneni H."/>
            <person name="Subramanian V."/>
            <person name="Lavin J.L."/>
            <person name="Oguiza J.A."/>
            <person name="Perez G."/>
            <person name="Pisabarro A.G."/>
            <person name="Ramirez L."/>
            <person name="Santoyo F."/>
            <person name="Master E."/>
            <person name="Coutinho P.M."/>
            <person name="Henrissat B."/>
            <person name="Lombard V."/>
            <person name="Magnuson J.K."/>
            <person name="Kuees U."/>
            <person name="Hori C."/>
            <person name="Igarashi K."/>
            <person name="Samejima M."/>
            <person name="Held B.W."/>
            <person name="Barry K.W."/>
            <person name="LaButti K.M."/>
            <person name="Lapidus A."/>
            <person name="Lindquist E.A."/>
            <person name="Lucas S.M."/>
            <person name="Riley R."/>
            <person name="Salamov A.A."/>
            <person name="Hoffmeister D."/>
            <person name="Schwenk D."/>
            <person name="Hadar Y."/>
            <person name="Yarden O."/>
            <person name="de Vries R.P."/>
            <person name="Wiebenga A."/>
            <person name="Stenlid J."/>
            <person name="Eastwood D."/>
            <person name="Grigoriev I.V."/>
            <person name="Berka R.M."/>
            <person name="Blanchette R.A."/>
            <person name="Kersten P."/>
            <person name="Martinez A.T."/>
            <person name="Vicuna R."/>
            <person name="Cullen D."/>
        </authorList>
    </citation>
    <scope>NUCLEOTIDE SEQUENCE [LARGE SCALE GENOMIC DNA]</scope>
    <source>
        <strain evidence="1 2">B</strain>
    </source>
</reference>
<dbReference type="HOGENOM" id="CLU_080473_0_0_1"/>
<sequence length="206" mass="22174">MPAPEIDADARESRPVLGHVNLMVDTFIANANLDDLRAIVRGMLATSPPTVASAFTAAARQRLVQTNATAPPSAGALFAVRPGDGMAEPKRELKEVLSRARTLYGSGMGFASLRVLAEVVRATVGLKWEEESDMDHILAAIDADISQAIQSSREELEGERVTGLERVRGDVNVLREAVSESQKDTAARGIGFPFERGAASLNFWKM</sequence>
<dbReference type="EMBL" id="KB445809">
    <property type="protein sequence ID" value="EMD32713.1"/>
    <property type="molecule type" value="Genomic_DNA"/>
</dbReference>
<accession>M2Q797</accession>
<dbReference type="AlphaFoldDB" id="M2Q797"/>
<dbReference type="Proteomes" id="UP000016930">
    <property type="component" value="Unassembled WGS sequence"/>
</dbReference>
<dbReference type="STRING" id="914234.M2Q797"/>